<accession>P95965</accession>
<dbReference type="AlphaFoldDB" id="P95965"/>
<protein>
    <submittedName>
        <fullName evidence="2">Orf c04026 protein</fullName>
    </submittedName>
</protein>
<keyword evidence="1" id="KW-1133">Transmembrane helix</keyword>
<evidence type="ECO:0000313" key="2">
    <source>
        <dbReference type="EMBL" id="CAA69555.1"/>
    </source>
</evidence>
<dbReference type="EMBL" id="Y08257">
    <property type="protein sequence ID" value="CAA69555.1"/>
    <property type="molecule type" value="Genomic_DNA"/>
</dbReference>
<keyword evidence="1" id="KW-0472">Membrane</keyword>
<organism evidence="2">
    <name type="scientific">Saccharolobus solfataricus</name>
    <name type="common">Sulfolobus solfataricus</name>
    <dbReference type="NCBI Taxonomy" id="2287"/>
    <lineage>
        <taxon>Archaea</taxon>
        <taxon>Thermoproteota</taxon>
        <taxon>Thermoprotei</taxon>
        <taxon>Sulfolobales</taxon>
        <taxon>Sulfolobaceae</taxon>
        <taxon>Saccharolobus</taxon>
    </lineage>
</organism>
<feature type="transmembrane region" description="Helical" evidence="1">
    <location>
        <begin position="12"/>
        <end position="32"/>
    </location>
</feature>
<proteinExistence type="predicted"/>
<name>P95965_SACSO</name>
<feature type="transmembrane region" description="Helical" evidence="1">
    <location>
        <begin position="38"/>
        <end position="63"/>
    </location>
</feature>
<dbReference type="PIR" id="S75392">
    <property type="entry name" value="S75392"/>
</dbReference>
<reference evidence="2" key="1">
    <citation type="journal article" date="1996" name="Mol. Microbiol.">
        <title>Organizational characteristics and information content of an archaeal genome: 156 kb of sequence from Sulfolobus solfataricus P2.</title>
        <authorList>
            <person name="Sensen C.W."/>
            <person name="Klenk H.P."/>
            <person name="Singh R.K."/>
            <person name="Allard G."/>
            <person name="Chan C.C."/>
            <person name="Liu Q.Y."/>
            <person name="Penny S.L."/>
            <person name="Young F."/>
            <person name="Schenk M.E."/>
            <person name="Gaasterland T."/>
            <person name="Doolittle W.F."/>
            <person name="Ragan M.A."/>
            <person name="Charlebois R.L."/>
        </authorList>
    </citation>
    <scope>NUCLEOTIDE SEQUENCE</scope>
    <source>
        <strain evidence="2">P2</strain>
    </source>
</reference>
<evidence type="ECO:0000256" key="1">
    <source>
        <dbReference type="SAM" id="Phobius"/>
    </source>
</evidence>
<gene>
    <name evidence="2" type="primary">orf c04026</name>
</gene>
<sequence length="115" mass="11911">MLIFTITASIGMLYFTATLSMLIFSGPGSPIATPVPSAIAPVFSPSNFNAASMVIILVTLPLYSSTTFSTASPGLPTVAMGPSAFTTINFLPSNSTSPATVSLLGFHFLSAFINR</sequence>
<keyword evidence="1" id="KW-0812">Transmembrane</keyword>